<dbReference type="GO" id="GO:0005737">
    <property type="term" value="C:cytoplasm"/>
    <property type="evidence" value="ECO:0007669"/>
    <property type="project" value="TreeGrafter"/>
</dbReference>
<organism evidence="3 4">
    <name type="scientific">Aureimonas jatrophae</name>
    <dbReference type="NCBI Taxonomy" id="1166073"/>
    <lineage>
        <taxon>Bacteria</taxon>
        <taxon>Pseudomonadati</taxon>
        <taxon>Pseudomonadota</taxon>
        <taxon>Alphaproteobacteria</taxon>
        <taxon>Hyphomicrobiales</taxon>
        <taxon>Aurantimonadaceae</taxon>
        <taxon>Aureimonas</taxon>
    </lineage>
</organism>
<dbReference type="GO" id="GO:0005524">
    <property type="term" value="F:ATP binding"/>
    <property type="evidence" value="ECO:0007669"/>
    <property type="project" value="UniProtKB-KW"/>
</dbReference>
<dbReference type="AlphaFoldDB" id="A0A1H0M1D8"/>
<dbReference type="GO" id="GO:0016887">
    <property type="term" value="F:ATP hydrolysis activity"/>
    <property type="evidence" value="ECO:0007669"/>
    <property type="project" value="InterPro"/>
</dbReference>
<dbReference type="InterPro" id="IPR027417">
    <property type="entry name" value="P-loop_NTPase"/>
</dbReference>
<keyword evidence="4" id="KW-1185">Reference proteome</keyword>
<dbReference type="PANTHER" id="PTHR12169">
    <property type="entry name" value="ATPASE N2B"/>
    <property type="match status" value="1"/>
</dbReference>
<evidence type="ECO:0000313" key="3">
    <source>
        <dbReference type="EMBL" id="SDO74227.1"/>
    </source>
</evidence>
<keyword evidence="3" id="KW-0131">Cell cycle</keyword>
<gene>
    <name evidence="3" type="ORF">SAMN05192530_11226</name>
</gene>
<dbReference type="Proteomes" id="UP000198793">
    <property type="component" value="Unassembled WGS sequence"/>
</dbReference>
<keyword evidence="3" id="KW-0132">Cell division</keyword>
<evidence type="ECO:0000256" key="2">
    <source>
        <dbReference type="ARBA" id="ARBA00022840"/>
    </source>
</evidence>
<evidence type="ECO:0000313" key="4">
    <source>
        <dbReference type="Proteomes" id="UP000198793"/>
    </source>
</evidence>
<name>A0A1H0M1D8_9HYPH</name>
<dbReference type="GO" id="GO:0051301">
    <property type="term" value="P:cell division"/>
    <property type="evidence" value="ECO:0007669"/>
    <property type="project" value="UniProtKB-KW"/>
</dbReference>
<reference evidence="3 4" key="1">
    <citation type="submission" date="2016-10" db="EMBL/GenBank/DDBJ databases">
        <authorList>
            <person name="de Groot N.N."/>
        </authorList>
    </citation>
    <scope>NUCLEOTIDE SEQUENCE [LARGE SCALE GENOMIC DNA]</scope>
    <source>
        <strain evidence="4">L7-484,KACC 16230,DSM 25025</strain>
    </source>
</reference>
<dbReference type="RefSeq" id="WP_244519723.1">
    <property type="nucleotide sequence ID" value="NZ_FNIT01000012.1"/>
</dbReference>
<dbReference type="EMBL" id="FNIT01000012">
    <property type="protein sequence ID" value="SDO74227.1"/>
    <property type="molecule type" value="Genomic_DNA"/>
</dbReference>
<dbReference type="InterPro" id="IPR005654">
    <property type="entry name" value="ATPase_AFG1-like"/>
</dbReference>
<dbReference type="STRING" id="1166073.SAMN05192530_11226"/>
<sequence>MTPPLEGYGTVGAERGPVRAEIDRRVAAGLLQPDPLQRQLADRLDALGRRLRESRLPAKSSALGWLFGRAKPVEAPRGLYVHGGVGRGKSMLMDLFFELAPERLKRRTHFHAFMGEIQTRINEQRRLILAGSGEGDDPIAPVAAAVARETRLLCFDEFTVTDIADAMILSRLFEALFRHGIVLVATSNVAPRDLYRDGLNRALFLPFVDLLEARCDVFFLDAPTDYRLEGEEEDAVVIAPLGAEADRRMDAAWARALAGQAEAPERIEHRGRALAVPRAGNGAARFPAAALLDAPLGAADFLAIAERYRTVLIDGVRVMGEGERNAAKRFILLVDTLYERRRRLVLSAERPAEALYEGQRGTERFEFARALSRLTEMGSQDYLAEARKVAPA</sequence>
<dbReference type="SUPFAM" id="SSF52540">
    <property type="entry name" value="P-loop containing nucleoside triphosphate hydrolases"/>
    <property type="match status" value="1"/>
</dbReference>
<dbReference type="PANTHER" id="PTHR12169:SF6">
    <property type="entry name" value="AFG1-LIKE ATPASE"/>
    <property type="match status" value="1"/>
</dbReference>
<dbReference type="Gene3D" id="3.40.50.300">
    <property type="entry name" value="P-loop containing nucleotide triphosphate hydrolases"/>
    <property type="match status" value="1"/>
</dbReference>
<dbReference type="Pfam" id="PF03969">
    <property type="entry name" value="AFG1_ATPase"/>
    <property type="match status" value="1"/>
</dbReference>
<dbReference type="NCBIfam" id="NF040713">
    <property type="entry name" value="ZapE"/>
    <property type="match status" value="1"/>
</dbReference>
<accession>A0A1H0M1D8</accession>
<keyword evidence="1" id="KW-0547">Nucleotide-binding</keyword>
<proteinExistence type="predicted"/>
<evidence type="ECO:0000256" key="1">
    <source>
        <dbReference type="ARBA" id="ARBA00022741"/>
    </source>
</evidence>
<keyword evidence="2" id="KW-0067">ATP-binding</keyword>
<protein>
    <submittedName>
        <fullName evidence="3">Cell division protein ZapE</fullName>
    </submittedName>
</protein>